<sequence>MAVMLARASTDPPQDLSISSRQSCSSVLRIASSFLDKQQSFISDKTNFWVTSCREDAPMISYDMEPWRPFLPALTIDLSTRSASRASVIMKAVDLSSKKTYTLNFIPDRSRPRLTTTAIGAVDLQGAGGNWATVGGRSRGGRRVHRQREKRKGKSVGLRIGTLNVGTMTGKGRELADMMERRKVDILCVQETRWKGSKARSIGAGFKLFYYGVDSKRNGVGVVLKEEFVRNVLEVKRVSDRVMSLKLEIEGVMLNVVSGYAPQVGCELEEKERFWSELDEVMESIPTGERVVIGADFNGHVGEGNTGDEEVMGKFGVKERNLEGQMVVDFAKRMDMGAVNTYFQKREEHRVTYKSGGRRTQVDYILCRRGNLKEISDCKVVVGESVARQHRMVVCRMTLMVCKKKRSKIEIEKKTKWWKLKKEEFRQKG</sequence>
<dbReference type="InterPro" id="IPR027124">
    <property type="entry name" value="Swc5/CFDP1/2"/>
</dbReference>
<comment type="caution">
    <text evidence="2">The sequence shown here is derived from an EMBL/GenBank/DDBJ whole genome shotgun (WGS) entry which is preliminary data.</text>
</comment>
<dbReference type="CDD" id="cd09076">
    <property type="entry name" value="L1-EN"/>
    <property type="match status" value="1"/>
</dbReference>
<reference evidence="2" key="1">
    <citation type="submission" date="2023-06" db="EMBL/GenBank/DDBJ databases">
        <title>Male Hemibagrus guttatus genome.</title>
        <authorList>
            <person name="Bian C."/>
        </authorList>
    </citation>
    <scope>NUCLEOTIDE SEQUENCE</scope>
    <source>
        <strain evidence="2">Male_cb2023</strain>
        <tissue evidence="2">Muscle</tissue>
    </source>
</reference>
<evidence type="ECO:0000313" key="3">
    <source>
        <dbReference type="Proteomes" id="UP001274896"/>
    </source>
</evidence>
<evidence type="ECO:0000313" key="2">
    <source>
        <dbReference type="EMBL" id="KAK3553716.1"/>
    </source>
</evidence>
<dbReference type="SUPFAM" id="SSF56219">
    <property type="entry name" value="DNase I-like"/>
    <property type="match status" value="1"/>
</dbReference>
<protein>
    <recommendedName>
        <fullName evidence="1">Endonuclease/exonuclease/phosphatase domain-containing protein</fullName>
    </recommendedName>
</protein>
<dbReference type="GO" id="GO:0003824">
    <property type="term" value="F:catalytic activity"/>
    <property type="evidence" value="ECO:0007669"/>
    <property type="project" value="InterPro"/>
</dbReference>
<proteinExistence type="predicted"/>
<dbReference type="Proteomes" id="UP001274896">
    <property type="component" value="Unassembled WGS sequence"/>
</dbReference>
<dbReference type="AlphaFoldDB" id="A0AAE0RGL0"/>
<accession>A0AAE0RGL0</accession>
<dbReference type="PANTHER" id="PTHR23227">
    <property type="entry name" value="BUCENTAUR RELATED"/>
    <property type="match status" value="1"/>
</dbReference>
<dbReference type="InterPro" id="IPR005135">
    <property type="entry name" value="Endo/exonuclease/phosphatase"/>
</dbReference>
<organism evidence="2 3">
    <name type="scientific">Hemibagrus guttatus</name>
    <dbReference type="NCBI Taxonomy" id="175788"/>
    <lineage>
        <taxon>Eukaryota</taxon>
        <taxon>Metazoa</taxon>
        <taxon>Chordata</taxon>
        <taxon>Craniata</taxon>
        <taxon>Vertebrata</taxon>
        <taxon>Euteleostomi</taxon>
        <taxon>Actinopterygii</taxon>
        <taxon>Neopterygii</taxon>
        <taxon>Teleostei</taxon>
        <taxon>Ostariophysi</taxon>
        <taxon>Siluriformes</taxon>
        <taxon>Bagridae</taxon>
        <taxon>Hemibagrus</taxon>
    </lineage>
</organism>
<feature type="domain" description="Endonuclease/exonuclease/phosphatase" evidence="1">
    <location>
        <begin position="162"/>
        <end position="371"/>
    </location>
</feature>
<dbReference type="Gene3D" id="3.60.10.10">
    <property type="entry name" value="Endonuclease/exonuclease/phosphatase"/>
    <property type="match status" value="1"/>
</dbReference>
<gene>
    <name evidence="2" type="ORF">QTP70_007562</name>
</gene>
<dbReference type="InterPro" id="IPR036691">
    <property type="entry name" value="Endo/exonu/phosph_ase_sf"/>
</dbReference>
<name>A0AAE0RGL0_9TELE</name>
<dbReference type="EMBL" id="JAUCMX010000002">
    <property type="protein sequence ID" value="KAK3553716.1"/>
    <property type="molecule type" value="Genomic_DNA"/>
</dbReference>
<dbReference type="PANTHER" id="PTHR23227:SF83">
    <property type="entry name" value="ENDONUCLEASE_EXONUCLEASE_PHOSPHATASE DOMAIN-CONTAINING PROTEIN"/>
    <property type="match status" value="1"/>
</dbReference>
<keyword evidence="3" id="KW-1185">Reference proteome</keyword>
<dbReference type="Pfam" id="PF03372">
    <property type="entry name" value="Exo_endo_phos"/>
    <property type="match status" value="1"/>
</dbReference>
<evidence type="ECO:0000259" key="1">
    <source>
        <dbReference type="Pfam" id="PF03372"/>
    </source>
</evidence>